<dbReference type="GeneID" id="106152344"/>
<gene>
    <name evidence="4" type="primary">LOC106152344</name>
</gene>
<dbReference type="PANTHER" id="PTHR43213">
    <property type="entry name" value="BIFUNCTIONAL DTTP/UTP PYROPHOSPHATASE/METHYLTRANSFERASE PROTEIN-RELATED"/>
    <property type="match status" value="1"/>
</dbReference>
<keyword evidence="2" id="KW-0378">Hydrolase</keyword>
<dbReference type="InParanoid" id="A0A1S3H8A0"/>
<accession>A0A1S3H8A0</accession>
<dbReference type="KEGG" id="lak:106152344"/>
<dbReference type="RefSeq" id="XP_013381349.1">
    <property type="nucleotide sequence ID" value="XM_013525895.1"/>
</dbReference>
<organism evidence="3 4">
    <name type="scientific">Lingula anatina</name>
    <name type="common">Brachiopod</name>
    <name type="synonym">Lingula unguis</name>
    <dbReference type="NCBI Taxonomy" id="7574"/>
    <lineage>
        <taxon>Eukaryota</taxon>
        <taxon>Metazoa</taxon>
        <taxon>Spiralia</taxon>
        <taxon>Lophotrochozoa</taxon>
        <taxon>Brachiopoda</taxon>
        <taxon>Linguliformea</taxon>
        <taxon>Lingulata</taxon>
        <taxon>Lingulida</taxon>
        <taxon>Linguloidea</taxon>
        <taxon>Lingulidae</taxon>
        <taxon>Lingula</taxon>
    </lineage>
</organism>
<protein>
    <submittedName>
        <fullName evidence="4">N-acetylserotonin O-methyltransferase-like protein</fullName>
    </submittedName>
</protein>
<dbReference type="PANTHER" id="PTHR43213:SF5">
    <property type="entry name" value="BIFUNCTIONAL DTTP_UTP PYROPHOSPHATASE_METHYLTRANSFERASE PROTEIN-RELATED"/>
    <property type="match status" value="1"/>
</dbReference>
<dbReference type="CDD" id="cd00555">
    <property type="entry name" value="Maf"/>
    <property type="match status" value="1"/>
</dbReference>
<evidence type="ECO:0000313" key="4">
    <source>
        <dbReference type="RefSeq" id="XP_013381349.1"/>
    </source>
</evidence>
<proteinExistence type="inferred from homology"/>
<dbReference type="Proteomes" id="UP000085678">
    <property type="component" value="Unplaced"/>
</dbReference>
<dbReference type="NCBIfam" id="TIGR00172">
    <property type="entry name" value="maf"/>
    <property type="match status" value="1"/>
</dbReference>
<dbReference type="GO" id="GO:0047429">
    <property type="term" value="F:nucleoside triphosphate diphosphatase activity"/>
    <property type="evidence" value="ECO:0007669"/>
    <property type="project" value="InterPro"/>
</dbReference>
<evidence type="ECO:0000313" key="3">
    <source>
        <dbReference type="Proteomes" id="UP000085678"/>
    </source>
</evidence>
<dbReference type="OrthoDB" id="10267058at2759"/>
<reference evidence="4" key="1">
    <citation type="journal article" date="2015" name="Nat. Commun.">
        <title>The Lingula genome provides insights into brachiopod evolution and the origin of phosphate biomineralization.</title>
        <authorList>
            <person name="Luo Y.J."/>
            <person name="Takeuchi T."/>
            <person name="Koyanagi R."/>
            <person name="Yamada L."/>
            <person name="Kanda M."/>
            <person name="Khalturina M."/>
            <person name="Fujie M."/>
            <person name="Yamasaki S.I."/>
            <person name="Endo K."/>
            <person name="Satoh N."/>
        </authorList>
    </citation>
    <scope>NUCLEOTIDE SEQUENCE</scope>
</reference>
<evidence type="ECO:0000256" key="2">
    <source>
        <dbReference type="ARBA" id="ARBA00022801"/>
    </source>
</evidence>
<dbReference type="FunCoup" id="A0A1S3H8A0">
    <property type="interactions" value="220"/>
</dbReference>
<dbReference type="HAMAP" id="MF_00528">
    <property type="entry name" value="Maf"/>
    <property type="match status" value="1"/>
</dbReference>
<dbReference type="AlphaFoldDB" id="A0A1S3H8A0"/>
<keyword evidence="3" id="KW-1185">Reference proteome</keyword>
<dbReference type="STRING" id="7574.A0A1S3H8A0"/>
<name>A0A1S3H8A0_LINAN</name>
<dbReference type="PIRSF" id="PIRSF006305">
    <property type="entry name" value="Maf"/>
    <property type="match status" value="1"/>
</dbReference>
<dbReference type="InterPro" id="IPR029001">
    <property type="entry name" value="ITPase-like_fam"/>
</dbReference>
<evidence type="ECO:0000256" key="1">
    <source>
        <dbReference type="ARBA" id="ARBA00001968"/>
    </source>
</evidence>
<reference evidence="4" key="2">
    <citation type="submission" date="2025-08" db="UniProtKB">
        <authorList>
            <consortium name="RefSeq"/>
        </authorList>
    </citation>
    <scope>IDENTIFICATION</scope>
</reference>
<dbReference type="SUPFAM" id="SSF52972">
    <property type="entry name" value="ITPase-like"/>
    <property type="match status" value="1"/>
</dbReference>
<dbReference type="Gene3D" id="3.90.950.10">
    <property type="match status" value="1"/>
</dbReference>
<dbReference type="InterPro" id="IPR003697">
    <property type="entry name" value="Maf-like"/>
</dbReference>
<dbReference type="Pfam" id="PF02545">
    <property type="entry name" value="Maf"/>
    <property type="match status" value="1"/>
</dbReference>
<comment type="cofactor">
    <cofactor evidence="1">
        <name>a divalent metal cation</name>
        <dbReference type="ChEBI" id="CHEBI:60240"/>
    </cofactor>
</comment>
<sequence>MLQSIKHKLGGMKIVLASGSPRRKLILENGGLQFEVIPSTFEENLDKASFSHAYEYVMETAKRKTVEVAEKLRSEQRLPDLIIGADTVVTMDDKIFEKPRDKHHAFEMLSGFSGRNHSVYTGVILLIPDSSTIKPVEDSTIKTTVQDGFSITQFYEVTEVLMGSLTPEVITAYIETGEPMDKAGGYGIQAKGGTLVETVRGDYFNIMGFPLHKFCKVLCAMLSDKKS</sequence>